<accession>A0AA96V0T7</accession>
<dbReference type="Proteomes" id="UP001302978">
    <property type="component" value="Chromosome"/>
</dbReference>
<sequence>MKYFQAVIVLIFCILIIGVIGLFAVLPYFETSDIEEYNYATLGEKSDLIVSGLVVHISETYPLDENASESFQNESFSGSKDLPESYTDVTLLITSFYQGDIPSHFVTVRTFHYGSDSSNPLDTDTYHWRDEMILYLVKGDESNEYYFVLTPLGKIVAADGNYVNALNESVNFDELQSEFEYGSGQKLNYHEPIFNPETFDDLKEALDPLNKNIEDFITGSPENIPNYPNSTGVTVASEPPSFSDETILFDCLQKSDLAFYGTVNYTESFAYNPLENPEEGSMYFFTPVIFSIDDLIIGESLSSEVQVNIFGGHVRNYVIYNIDGPTPWDFNEGDKYLLYLTEKNGAYYLMFKGIYVIPD</sequence>
<evidence type="ECO:0000313" key="3">
    <source>
        <dbReference type="Proteomes" id="UP001302978"/>
    </source>
</evidence>
<dbReference type="AlphaFoldDB" id="A0AA96V0T7"/>
<evidence type="ECO:0000313" key="2">
    <source>
        <dbReference type="EMBL" id="WNY24297.1"/>
    </source>
</evidence>
<keyword evidence="1" id="KW-0472">Membrane</keyword>
<gene>
    <name evidence="2" type="ORF">MmiHf6_16280</name>
</gene>
<evidence type="ECO:0000256" key="1">
    <source>
        <dbReference type="SAM" id="Phobius"/>
    </source>
</evidence>
<dbReference type="EMBL" id="CP131059">
    <property type="protein sequence ID" value="WNY24297.1"/>
    <property type="molecule type" value="Genomic_DNA"/>
</dbReference>
<reference evidence="2 3" key="1">
    <citation type="submission" date="2023-07" db="EMBL/GenBank/DDBJ databases">
        <title>Closed genoem sequence of Methanomicrococcus sp. Hf6.</title>
        <authorList>
            <person name="Poehlein A."/>
            <person name="Protasov E."/>
            <person name="Platt K."/>
            <person name="Reeh H."/>
            <person name="Daniel R."/>
            <person name="Brune A."/>
        </authorList>
    </citation>
    <scope>NUCLEOTIDE SEQUENCE [LARGE SCALE GENOMIC DNA]</scope>
    <source>
        <strain evidence="2 3">Hf6</strain>
    </source>
</reference>
<name>A0AA96V0T7_9EURY</name>
<feature type="transmembrane region" description="Helical" evidence="1">
    <location>
        <begin position="7"/>
        <end position="29"/>
    </location>
</feature>
<protein>
    <submittedName>
        <fullName evidence="2">Uncharacterized protein</fullName>
    </submittedName>
</protein>
<dbReference type="RefSeq" id="WP_316557478.1">
    <property type="nucleotide sequence ID" value="NZ_CP131059.1"/>
</dbReference>
<dbReference type="KEGG" id="mehf:MmiHf6_16280"/>
<dbReference type="GeneID" id="85196239"/>
<proteinExistence type="predicted"/>
<keyword evidence="1" id="KW-1133">Transmembrane helix</keyword>
<organism evidence="2 3">
    <name type="scientific">Methanimicrococcus hongohii</name>
    <dbReference type="NCBI Taxonomy" id="3028295"/>
    <lineage>
        <taxon>Archaea</taxon>
        <taxon>Methanobacteriati</taxon>
        <taxon>Methanobacteriota</taxon>
        <taxon>Stenosarchaea group</taxon>
        <taxon>Methanomicrobia</taxon>
        <taxon>Methanosarcinales</taxon>
        <taxon>Methanosarcinaceae</taxon>
        <taxon>Methanimicrococcus</taxon>
    </lineage>
</organism>
<keyword evidence="1" id="KW-0812">Transmembrane</keyword>
<keyword evidence="3" id="KW-1185">Reference proteome</keyword>